<sequence>MTLNTSTQRLLSESCLDHNSASAQVPITTVALTHSTLLLSLDTGLHQGHCGNEIHGQRPCTPPRPLIPRPGAQTSVRGRADRCERLRYAITGEASPCAILACPFSNMRTDWGGGRGQQSRKGGREEGAQEKGPDHLFLSIITSPPRCFQRSSKQAAVPVKTPPCPFKFDLNNTEEGARLRGTCVSPSAVKEAAANGDATWDKWRGERHVRLELCFLWVEVNKEFPKGT</sequence>
<feature type="region of interest" description="Disordered" evidence="1">
    <location>
        <begin position="55"/>
        <end position="78"/>
    </location>
</feature>
<organism evidence="2 3">
    <name type="scientific">Mugilogobius chulae</name>
    <name type="common">yellowstripe goby</name>
    <dbReference type="NCBI Taxonomy" id="88201"/>
    <lineage>
        <taxon>Eukaryota</taxon>
        <taxon>Metazoa</taxon>
        <taxon>Chordata</taxon>
        <taxon>Craniata</taxon>
        <taxon>Vertebrata</taxon>
        <taxon>Euteleostomi</taxon>
        <taxon>Actinopterygii</taxon>
        <taxon>Neopterygii</taxon>
        <taxon>Teleostei</taxon>
        <taxon>Neoteleostei</taxon>
        <taxon>Acanthomorphata</taxon>
        <taxon>Gobiaria</taxon>
        <taxon>Gobiiformes</taxon>
        <taxon>Gobioidei</taxon>
        <taxon>Gobiidae</taxon>
        <taxon>Gobionellinae</taxon>
        <taxon>Mugilogobius</taxon>
    </lineage>
</organism>
<feature type="region of interest" description="Disordered" evidence="1">
    <location>
        <begin position="110"/>
        <end position="134"/>
    </location>
</feature>
<name>A0AAW0NM79_9GOBI</name>
<keyword evidence="3" id="KW-1185">Reference proteome</keyword>
<accession>A0AAW0NM79</accession>
<reference evidence="3" key="1">
    <citation type="submission" date="2024-04" db="EMBL/GenBank/DDBJ databases">
        <title>Salinicola lusitanus LLJ914,a marine bacterium isolated from the Okinawa Trough.</title>
        <authorList>
            <person name="Li J."/>
        </authorList>
    </citation>
    <scope>NUCLEOTIDE SEQUENCE [LARGE SCALE GENOMIC DNA]</scope>
</reference>
<proteinExistence type="predicted"/>
<gene>
    <name evidence="2" type="ORF">WMY93_017092</name>
</gene>
<comment type="caution">
    <text evidence="2">The sequence shown here is derived from an EMBL/GenBank/DDBJ whole genome shotgun (WGS) entry which is preliminary data.</text>
</comment>
<dbReference type="EMBL" id="JBBPFD010000012">
    <property type="protein sequence ID" value="KAK7904485.1"/>
    <property type="molecule type" value="Genomic_DNA"/>
</dbReference>
<dbReference type="AlphaFoldDB" id="A0AAW0NM79"/>
<feature type="compositionally biased region" description="Basic and acidic residues" evidence="1">
    <location>
        <begin position="122"/>
        <end position="134"/>
    </location>
</feature>
<evidence type="ECO:0000313" key="3">
    <source>
        <dbReference type="Proteomes" id="UP001460270"/>
    </source>
</evidence>
<evidence type="ECO:0000256" key="1">
    <source>
        <dbReference type="SAM" id="MobiDB-lite"/>
    </source>
</evidence>
<protein>
    <submittedName>
        <fullName evidence="2">Uncharacterized protein</fullName>
    </submittedName>
</protein>
<dbReference type="Proteomes" id="UP001460270">
    <property type="component" value="Unassembled WGS sequence"/>
</dbReference>
<evidence type="ECO:0000313" key="2">
    <source>
        <dbReference type="EMBL" id="KAK7904485.1"/>
    </source>
</evidence>